<keyword evidence="5" id="KW-1133">Transmembrane helix</keyword>
<dbReference type="InterPro" id="IPR003594">
    <property type="entry name" value="HATPase_dom"/>
</dbReference>
<dbReference type="Gene3D" id="2.130.10.10">
    <property type="entry name" value="YVTN repeat-like/Quinoprotein amine dehydrogenase"/>
    <property type="match status" value="3"/>
</dbReference>
<name>B9XNW0_PEDPL</name>
<keyword evidence="1" id="KW-0808">Transferase</keyword>
<dbReference type="InterPro" id="IPR001610">
    <property type="entry name" value="PAC"/>
</dbReference>
<feature type="transmembrane region" description="Helical" evidence="5">
    <location>
        <begin position="782"/>
        <end position="802"/>
    </location>
</feature>
<dbReference type="SMART" id="SM00387">
    <property type="entry name" value="HATPase_c"/>
    <property type="match status" value="1"/>
</dbReference>
<dbReference type="InterPro" id="IPR011123">
    <property type="entry name" value="Y_Y_Y"/>
</dbReference>
<dbReference type="SUPFAM" id="SSF55781">
    <property type="entry name" value="GAF domain-like"/>
    <property type="match status" value="1"/>
</dbReference>
<comment type="caution">
    <text evidence="9">The sequence shown here is derived from an EMBL/GenBank/DDBJ whole genome shotgun (WGS) entry which is preliminary data.</text>
</comment>
<dbReference type="Gene3D" id="3.30.565.10">
    <property type="entry name" value="Histidine kinase-like ATPase, C-terminal domain"/>
    <property type="match status" value="1"/>
</dbReference>
<dbReference type="RefSeq" id="WP_007417496.1">
    <property type="nucleotide sequence ID" value="NZ_ABOX02000043.1"/>
</dbReference>
<evidence type="ECO:0000256" key="1">
    <source>
        <dbReference type="ARBA" id="ARBA00022679"/>
    </source>
</evidence>
<dbReference type="SMART" id="SM00065">
    <property type="entry name" value="GAF"/>
    <property type="match status" value="1"/>
</dbReference>
<dbReference type="NCBIfam" id="TIGR00229">
    <property type="entry name" value="sensory_box"/>
    <property type="match status" value="1"/>
</dbReference>
<dbReference type="Gene3D" id="2.60.40.10">
    <property type="entry name" value="Immunoglobulins"/>
    <property type="match status" value="1"/>
</dbReference>
<dbReference type="InterPro" id="IPR029016">
    <property type="entry name" value="GAF-like_dom_sf"/>
</dbReference>
<protein>
    <submittedName>
        <fullName evidence="9">Multi-sensor signal transduction histidine kinase</fullName>
    </submittedName>
</protein>
<feature type="domain" description="PAS" evidence="7">
    <location>
        <begin position="871"/>
        <end position="916"/>
    </location>
</feature>
<dbReference type="Pfam" id="PF07494">
    <property type="entry name" value="Reg_prop"/>
    <property type="match status" value="1"/>
</dbReference>
<dbReference type="InterPro" id="IPR005467">
    <property type="entry name" value="His_kinase_dom"/>
</dbReference>
<dbReference type="GO" id="GO:0016020">
    <property type="term" value="C:membrane"/>
    <property type="evidence" value="ECO:0007669"/>
    <property type="project" value="InterPro"/>
</dbReference>
<dbReference type="InterPro" id="IPR050482">
    <property type="entry name" value="Sensor_HK_TwoCompSys"/>
</dbReference>
<dbReference type="Gene3D" id="2.10.70.100">
    <property type="match status" value="1"/>
</dbReference>
<evidence type="ECO:0000256" key="5">
    <source>
        <dbReference type="SAM" id="Phobius"/>
    </source>
</evidence>
<dbReference type="PROSITE" id="PS50112">
    <property type="entry name" value="PAS"/>
    <property type="match status" value="1"/>
</dbReference>
<dbReference type="SUPFAM" id="SSF63829">
    <property type="entry name" value="Calcium-dependent phosphotriesterase"/>
    <property type="match status" value="2"/>
</dbReference>
<feature type="coiled-coil region" evidence="4">
    <location>
        <begin position="804"/>
        <end position="855"/>
    </location>
</feature>
<dbReference type="PANTHER" id="PTHR24421:SF62">
    <property type="entry name" value="SENSORY TRANSDUCTION HISTIDINE KINASE"/>
    <property type="match status" value="1"/>
</dbReference>
<dbReference type="InterPro" id="IPR013783">
    <property type="entry name" value="Ig-like_fold"/>
</dbReference>
<dbReference type="STRING" id="320771.Cflav_PD1049"/>
<dbReference type="Pfam" id="PF07495">
    <property type="entry name" value="Y_Y_Y"/>
    <property type="match status" value="1"/>
</dbReference>
<dbReference type="InterPro" id="IPR035965">
    <property type="entry name" value="PAS-like_dom_sf"/>
</dbReference>
<dbReference type="PROSITE" id="PS50109">
    <property type="entry name" value="HIS_KIN"/>
    <property type="match status" value="1"/>
</dbReference>
<dbReference type="SMART" id="SM00086">
    <property type="entry name" value="PAC"/>
    <property type="match status" value="1"/>
</dbReference>
<accession>B9XNW0</accession>
<dbReference type="SUPFAM" id="SSF55874">
    <property type="entry name" value="ATPase domain of HSP90 chaperone/DNA topoisomerase II/histidine kinase"/>
    <property type="match status" value="1"/>
</dbReference>
<dbReference type="GO" id="GO:0046983">
    <property type="term" value="F:protein dimerization activity"/>
    <property type="evidence" value="ECO:0007669"/>
    <property type="project" value="InterPro"/>
</dbReference>
<feature type="domain" description="Histidine kinase" evidence="6">
    <location>
        <begin position="1292"/>
        <end position="1379"/>
    </location>
</feature>
<dbReference type="Gene3D" id="3.30.450.20">
    <property type="entry name" value="PAS domain"/>
    <property type="match status" value="1"/>
</dbReference>
<keyword evidence="5" id="KW-0472">Membrane</keyword>
<dbReference type="PROSITE" id="PS50113">
    <property type="entry name" value="PAC"/>
    <property type="match status" value="1"/>
</dbReference>
<evidence type="ECO:0000256" key="2">
    <source>
        <dbReference type="ARBA" id="ARBA00022777"/>
    </source>
</evidence>
<keyword evidence="4" id="KW-0175">Coiled coil</keyword>
<gene>
    <name evidence="9" type="ORF">Cflav_PD1049</name>
</gene>
<dbReference type="Pfam" id="PF02518">
    <property type="entry name" value="HATPase_c"/>
    <property type="match status" value="1"/>
</dbReference>
<evidence type="ECO:0000256" key="4">
    <source>
        <dbReference type="SAM" id="Coils"/>
    </source>
</evidence>
<sequence precursor="true">MCRVRSYTSFSLAMVWTAVAYLLFVCQALALDSHKSIIQFSHRAWGGADGVDQVNSICQTSEGYLWVAALNGLFRFDGAAFTAWEPKAGEPALPGVPDELLGTRDGSLWIGSVGNVTLLRDGHSKVFVLRNPSERARVFALCERKDGGVWAGTSLGLYKFTGEDWRKVGPESGLPDVAVWAAMVDGENTLWVALSDRTQTPPGAIAFLRQGETRFQVGNERFAEAAKLARAPDRKVWTAQTMRSVRAFTHDQQEIHFVAPEIRVGASSVLVDRNGTLWIATVGDGLRRVRNTASLGSEDIGQFSDAVEKFTQKDGLSSDLVNCIFEDREGVVWFGTSAGLDCFRENKITPLSVREGLPFDQNLSVQATLDGSVWVGARPGGFIQINARENQFLERGWLDLLGKAAGSRSVQCSYADPGGDLILGTGLGVAVLKPKGDVATLLPEVPHMKNVLAITSDLEGGLWLCDRFMGVYRLLNHEVKNFPELHREADGWASVAHTDSKGRVWIGLTTGEVALWEGERFRLFSGKDGLFTGQITAIMSDSKGDVWFAGKGGISRFRNGRFQTLDHRNGLAFDDFFTGLVDDDGNFWMAGAGGILRFTASELETAMSDSGRVTGELYDLNDGLRGVVRHFPYGYRGAGYPVATKSADGKLWFATTAGLAVIDTHNIPKNPLPPPVRIQQVIAGGRTYIPSANLKFPHGIRDIEIDYAGLSFSNPARVRYKYKLEGYDEDWKDAGTRRQAFYSNLQPKTYRFRVTACNADGIWNETGDMIEFAVPPAFYETAWFHLVCGVLVMTALVSLYIWRVRRLKARQERLQKARDQLAATNNSLQSEIEERKRAESQLRHSETSLAEAQRLSHLGSFSWKVATGEHFWSHETFSIFGYDAKIRPSLELMLKRLHPEDIASVQQALDRATRDGTNLNFEHRLLMQGGEIKHVQVLAQPTRTGTGELEFTGAVMDITERKQAAEALRASEHLARGQLDALSHALDSMAQESNPDKLLEHALRAIVELSDAHSISVWIRTSDSRRLDRVALLEGGHFVSIGNVSHSSVAISKIALNHPVWEEIFRTHQHAVLEDMEGETARIWVGSDPAIGHQMLEDSDRDPVMVTLKKYLHELGVRTVLFVPMLIAGHVEGIVSIRFTRKRSFRREEIELPQALAHQAMLAIQLMRLSQQSREAAVMAERNRMARDIHDTLAQGFTGVIVQLEAAADAGSQGLVVEVAEHLNRAGDLARESLREARRSVRALRPLALEGKNLFKALEGLIQKMTAGTTMRAKFDLQGEPCVIPSEWEDNLLRIGQEVFTNALRHARASEFKARLVFSAQALQLELQDNGQGFDPARQHDGFGLLGIRERVESMRGQLSIQSTNGEGTAVLIILPLTENVQ</sequence>
<organism evidence="9 10">
    <name type="scientific">Pedosphaera parvula (strain Ellin514)</name>
    <dbReference type="NCBI Taxonomy" id="320771"/>
    <lineage>
        <taxon>Bacteria</taxon>
        <taxon>Pseudomonadati</taxon>
        <taxon>Verrucomicrobiota</taxon>
        <taxon>Pedosphaerae</taxon>
        <taxon>Pedosphaerales</taxon>
        <taxon>Pedosphaeraceae</taxon>
        <taxon>Pedosphaera</taxon>
    </lineage>
</organism>
<evidence type="ECO:0000313" key="9">
    <source>
        <dbReference type="EMBL" id="EEF58426.1"/>
    </source>
</evidence>
<dbReference type="CDD" id="cd00130">
    <property type="entry name" value="PAS"/>
    <property type="match status" value="1"/>
</dbReference>
<dbReference type="GO" id="GO:0000155">
    <property type="term" value="F:phosphorelay sensor kinase activity"/>
    <property type="evidence" value="ECO:0007669"/>
    <property type="project" value="InterPro"/>
</dbReference>
<keyword evidence="5" id="KW-0812">Transmembrane</keyword>
<dbReference type="InterPro" id="IPR000014">
    <property type="entry name" value="PAS"/>
</dbReference>
<keyword evidence="10" id="KW-1185">Reference proteome</keyword>
<dbReference type="CDD" id="cd16917">
    <property type="entry name" value="HATPase_UhpB-NarQ-NarX-like"/>
    <property type="match status" value="1"/>
</dbReference>
<dbReference type="InterPro" id="IPR013655">
    <property type="entry name" value="PAS_fold_3"/>
</dbReference>
<dbReference type="SUPFAM" id="SSF55785">
    <property type="entry name" value="PYP-like sensor domain (PAS domain)"/>
    <property type="match status" value="1"/>
</dbReference>
<dbReference type="Proteomes" id="UP000003688">
    <property type="component" value="Unassembled WGS sequence"/>
</dbReference>
<evidence type="ECO:0000256" key="3">
    <source>
        <dbReference type="ARBA" id="ARBA00023012"/>
    </source>
</evidence>
<dbReference type="InterPro" id="IPR003018">
    <property type="entry name" value="GAF"/>
</dbReference>
<dbReference type="InterPro" id="IPR015943">
    <property type="entry name" value="WD40/YVTN_repeat-like_dom_sf"/>
</dbReference>
<dbReference type="PANTHER" id="PTHR24421">
    <property type="entry name" value="NITRATE/NITRITE SENSOR PROTEIN NARX-RELATED"/>
    <property type="match status" value="1"/>
</dbReference>
<dbReference type="EMBL" id="ABOX02000043">
    <property type="protein sequence ID" value="EEF58426.1"/>
    <property type="molecule type" value="Genomic_DNA"/>
</dbReference>
<dbReference type="Gene3D" id="3.30.450.40">
    <property type="match status" value="1"/>
</dbReference>
<dbReference type="Pfam" id="PF08447">
    <property type="entry name" value="PAS_3"/>
    <property type="match status" value="1"/>
</dbReference>
<dbReference type="FunFam" id="3.30.450.20:FF:000088">
    <property type="entry name" value="Sensory transduction histidine kinase"/>
    <property type="match status" value="1"/>
</dbReference>
<reference evidence="9 10" key="1">
    <citation type="journal article" date="2011" name="J. Bacteriol.">
        <title>Genome sequence of 'Pedosphaera parvula' Ellin514, an aerobic Verrucomicrobial isolate from pasture soil.</title>
        <authorList>
            <person name="Kant R."/>
            <person name="van Passel M.W."/>
            <person name="Sangwan P."/>
            <person name="Palva A."/>
            <person name="Lucas S."/>
            <person name="Copeland A."/>
            <person name="Lapidus A."/>
            <person name="Glavina Del Rio T."/>
            <person name="Dalin E."/>
            <person name="Tice H."/>
            <person name="Bruce D."/>
            <person name="Goodwin L."/>
            <person name="Pitluck S."/>
            <person name="Chertkov O."/>
            <person name="Larimer F.W."/>
            <person name="Land M.L."/>
            <person name="Hauser L."/>
            <person name="Brettin T.S."/>
            <person name="Detter J.C."/>
            <person name="Han S."/>
            <person name="de Vos W.M."/>
            <person name="Janssen P.H."/>
            <person name="Smidt H."/>
        </authorList>
    </citation>
    <scope>NUCLEOTIDE SEQUENCE [LARGE SCALE GENOMIC DNA]</scope>
    <source>
        <strain evidence="9 10">Ellin514</strain>
    </source>
</reference>
<dbReference type="Pfam" id="PF07730">
    <property type="entry name" value="HisKA_3"/>
    <property type="match status" value="1"/>
</dbReference>
<dbReference type="InterPro" id="IPR011712">
    <property type="entry name" value="Sig_transdc_His_kin_sub3_dim/P"/>
</dbReference>
<keyword evidence="2 9" id="KW-0418">Kinase</keyword>
<dbReference type="InterPro" id="IPR011110">
    <property type="entry name" value="Reg_prop"/>
</dbReference>
<feature type="domain" description="PAC" evidence="8">
    <location>
        <begin position="919"/>
        <end position="970"/>
    </location>
</feature>
<dbReference type="Gene3D" id="1.20.5.1930">
    <property type="match status" value="1"/>
</dbReference>
<feature type="transmembrane region" description="Helical" evidence="5">
    <location>
        <begin position="1115"/>
        <end position="1137"/>
    </location>
</feature>
<dbReference type="InterPro" id="IPR000700">
    <property type="entry name" value="PAS-assoc_C"/>
</dbReference>
<evidence type="ECO:0000313" key="10">
    <source>
        <dbReference type="Proteomes" id="UP000003688"/>
    </source>
</evidence>
<evidence type="ECO:0000259" key="8">
    <source>
        <dbReference type="PROSITE" id="PS50113"/>
    </source>
</evidence>
<dbReference type="InterPro" id="IPR036890">
    <property type="entry name" value="HATPase_C_sf"/>
</dbReference>
<keyword evidence="3" id="KW-0902">Two-component regulatory system</keyword>
<proteinExistence type="predicted"/>
<evidence type="ECO:0000259" key="6">
    <source>
        <dbReference type="PROSITE" id="PS50109"/>
    </source>
</evidence>
<dbReference type="Pfam" id="PF01590">
    <property type="entry name" value="GAF"/>
    <property type="match status" value="1"/>
</dbReference>
<evidence type="ECO:0000259" key="7">
    <source>
        <dbReference type="PROSITE" id="PS50112"/>
    </source>
</evidence>